<keyword evidence="4" id="KW-1185">Reference proteome</keyword>
<name>A0A4Q8BGY0_9ACTN</name>
<evidence type="ECO:0000259" key="2">
    <source>
        <dbReference type="SMART" id="SM01043"/>
    </source>
</evidence>
<dbReference type="Gene3D" id="1.10.10.10">
    <property type="entry name" value="Winged helix-like DNA-binding domain superfamily/Winged helix DNA-binding domain"/>
    <property type="match status" value="1"/>
</dbReference>
<gene>
    <name evidence="3" type="ORF">EV384_5397</name>
</gene>
<dbReference type="GO" id="GO:0003677">
    <property type="term" value="F:DNA binding"/>
    <property type="evidence" value="ECO:0007669"/>
    <property type="project" value="UniProtKB-KW"/>
</dbReference>
<comment type="caution">
    <text evidence="3">The sequence shown here is derived from an EMBL/GenBank/DDBJ whole genome shotgun (WGS) entry which is preliminary data.</text>
</comment>
<feature type="region of interest" description="Disordered" evidence="1">
    <location>
        <begin position="287"/>
        <end position="308"/>
    </location>
</feature>
<accession>A0A4Q8BGY0</accession>
<dbReference type="PANTHER" id="PTHR35807">
    <property type="entry name" value="TRANSCRIPTIONAL REGULATOR REDD-RELATED"/>
    <property type="match status" value="1"/>
</dbReference>
<dbReference type="InterPro" id="IPR051677">
    <property type="entry name" value="AfsR-DnrI-RedD_regulator"/>
</dbReference>
<dbReference type="InterPro" id="IPR036388">
    <property type="entry name" value="WH-like_DNA-bd_sf"/>
</dbReference>
<evidence type="ECO:0000256" key="1">
    <source>
        <dbReference type="SAM" id="MobiDB-lite"/>
    </source>
</evidence>
<dbReference type="InterPro" id="IPR005158">
    <property type="entry name" value="BTAD"/>
</dbReference>
<dbReference type="Proteomes" id="UP000294114">
    <property type="component" value="Unassembled WGS sequence"/>
</dbReference>
<evidence type="ECO:0000313" key="4">
    <source>
        <dbReference type="Proteomes" id="UP000294114"/>
    </source>
</evidence>
<proteinExistence type="predicted"/>
<feature type="domain" description="Bacterial transcriptional activator" evidence="2">
    <location>
        <begin position="109"/>
        <end position="240"/>
    </location>
</feature>
<sequence length="308" mass="34307">MQPTGPRAMAGAVPPPPQISLLGGFSLTIADSPVFVPTHACRVLAFLSLDRIGRPDCARNVLAERLWSEVAAKRAHASLRTALWRIRQAHPELIRAARDRVRLDETVEVDVHRTQAQATRLLSDDPELRPADTQITPLVGDLLPGWDEDWLLLERERIRQLQVHALEALSRRLRKLGRYSQAIDVAFAVIAAEPLRESGHTALIDTYLAEGNVAQAHQQLDWYASLLWRELGLDPSPALLDRMGVHAHRGADADQGDKRQPAQTFPHVLRRRHERLELVDGLGAGLDRTAASSPQYPDGLHRARTGLR</sequence>
<dbReference type="Pfam" id="PF03704">
    <property type="entry name" value="BTAD"/>
    <property type="match status" value="1"/>
</dbReference>
<dbReference type="InterPro" id="IPR011990">
    <property type="entry name" value="TPR-like_helical_dom_sf"/>
</dbReference>
<keyword evidence="3" id="KW-0238">DNA-binding</keyword>
<dbReference type="Gene3D" id="1.25.40.10">
    <property type="entry name" value="Tetratricopeptide repeat domain"/>
    <property type="match status" value="1"/>
</dbReference>
<dbReference type="AlphaFoldDB" id="A0A4Q8BGY0"/>
<protein>
    <submittedName>
        <fullName evidence="3">DNA-binding SARP family transcriptional activator</fullName>
    </submittedName>
</protein>
<reference evidence="3 4" key="1">
    <citation type="submission" date="2019-02" db="EMBL/GenBank/DDBJ databases">
        <title>Sequencing the genomes of 1000 actinobacteria strains.</title>
        <authorList>
            <person name="Klenk H.-P."/>
        </authorList>
    </citation>
    <scope>NUCLEOTIDE SEQUENCE [LARGE SCALE GENOMIC DNA]</scope>
    <source>
        <strain evidence="3 4">DSM 45612</strain>
    </source>
</reference>
<dbReference type="SMART" id="SM01043">
    <property type="entry name" value="BTAD"/>
    <property type="match status" value="1"/>
</dbReference>
<evidence type="ECO:0000313" key="3">
    <source>
        <dbReference type="EMBL" id="RZU76721.1"/>
    </source>
</evidence>
<dbReference type="EMBL" id="SHLD01000001">
    <property type="protein sequence ID" value="RZU76721.1"/>
    <property type="molecule type" value="Genomic_DNA"/>
</dbReference>
<dbReference type="SUPFAM" id="SSF48452">
    <property type="entry name" value="TPR-like"/>
    <property type="match status" value="1"/>
</dbReference>
<organism evidence="3 4">
    <name type="scientific">Micromonospora kangleipakensis</name>
    <dbReference type="NCBI Taxonomy" id="1077942"/>
    <lineage>
        <taxon>Bacteria</taxon>
        <taxon>Bacillati</taxon>
        <taxon>Actinomycetota</taxon>
        <taxon>Actinomycetes</taxon>
        <taxon>Micromonosporales</taxon>
        <taxon>Micromonosporaceae</taxon>
        <taxon>Micromonospora</taxon>
    </lineage>
</organism>